<dbReference type="Gene3D" id="1.10.150.690">
    <property type="entry name" value="DUF2063"/>
    <property type="match status" value="1"/>
</dbReference>
<dbReference type="EMBL" id="WWCW01000042">
    <property type="protein sequence ID" value="MYM88255.1"/>
    <property type="molecule type" value="Genomic_DNA"/>
</dbReference>
<evidence type="ECO:0000313" key="2">
    <source>
        <dbReference type="EMBL" id="MYM88255.1"/>
    </source>
</evidence>
<evidence type="ECO:0000259" key="1">
    <source>
        <dbReference type="Pfam" id="PF09836"/>
    </source>
</evidence>
<name>A0A845G4C7_9BURK</name>
<dbReference type="RefSeq" id="WP_161097317.1">
    <property type="nucleotide sequence ID" value="NZ_WWCW01000042.1"/>
</dbReference>
<protein>
    <submittedName>
        <fullName evidence="2">DUF2063 domain-containing protein</fullName>
    </submittedName>
</protein>
<comment type="caution">
    <text evidence="2">The sequence shown here is derived from an EMBL/GenBank/DDBJ whole genome shotgun (WGS) entry which is preliminary data.</text>
</comment>
<proteinExistence type="predicted"/>
<accession>A0A845G4C7</accession>
<evidence type="ECO:0000313" key="3">
    <source>
        <dbReference type="Proteomes" id="UP000470302"/>
    </source>
</evidence>
<dbReference type="Proteomes" id="UP000470302">
    <property type="component" value="Unassembled WGS sequence"/>
</dbReference>
<dbReference type="InterPro" id="IPR018640">
    <property type="entry name" value="DUF2063"/>
</dbReference>
<gene>
    <name evidence="2" type="ORF">GTP91_13825</name>
</gene>
<organism evidence="2 3">
    <name type="scientific">Duganella vulcania</name>
    <dbReference type="NCBI Taxonomy" id="2692166"/>
    <lineage>
        <taxon>Bacteria</taxon>
        <taxon>Pseudomonadati</taxon>
        <taxon>Pseudomonadota</taxon>
        <taxon>Betaproteobacteria</taxon>
        <taxon>Burkholderiales</taxon>
        <taxon>Oxalobacteraceae</taxon>
        <taxon>Telluria group</taxon>
        <taxon>Duganella</taxon>
    </lineage>
</organism>
<dbReference type="Pfam" id="PF09836">
    <property type="entry name" value="DUF2063"/>
    <property type="match status" value="1"/>
</dbReference>
<sequence length="252" mass="27718">MNTLDQVQGAFQRYILADDAPGAIHAAVREQYGLSATARLAIYHRAYRSRLRQALCEAYDKTWTYIGDDMFAELANGYIAEHPSRHANLRWFGGGLAAHAAVALADYPFIAELAELEWSLSLAFDATDDAPLAAADLADIPPEAWSELRFGLHPSVHLLDMRWNAVALWQALAAGAEPPEPEQSNGATHWLVWRQGEQPHFRSLPVVEANALYRIAEGATFGEVCAAAGEEAMLALAGYLQHWLAQGLLLKR</sequence>
<dbReference type="InterPro" id="IPR044922">
    <property type="entry name" value="DUF2063_N_sf"/>
</dbReference>
<reference evidence="2 3" key="1">
    <citation type="submission" date="2020-01" db="EMBL/GenBank/DDBJ databases">
        <title>Novel species isolated from a subtropical stream in China.</title>
        <authorList>
            <person name="Lu H."/>
        </authorList>
    </citation>
    <scope>NUCLEOTIDE SEQUENCE [LARGE SCALE GENOMIC DNA]</scope>
    <source>
        <strain evidence="2 3">FT82W</strain>
    </source>
</reference>
<dbReference type="AlphaFoldDB" id="A0A845G4C7"/>
<feature type="domain" description="Putative DNA-binding" evidence="1">
    <location>
        <begin position="6"/>
        <end position="99"/>
    </location>
</feature>